<feature type="domain" description="Phosphatidic acid phosphatase type 2/haloperoxidase" evidence="2">
    <location>
        <begin position="58"/>
        <end position="168"/>
    </location>
</feature>
<keyword evidence="1" id="KW-0812">Transmembrane</keyword>
<comment type="caution">
    <text evidence="3">The sequence shown here is derived from an EMBL/GenBank/DDBJ whole genome shotgun (WGS) entry which is preliminary data.</text>
</comment>
<dbReference type="InterPro" id="IPR036938">
    <property type="entry name" value="PAP2/HPO_sf"/>
</dbReference>
<reference evidence="3" key="2">
    <citation type="journal article" date="2023" name="Curr. Microbiol.">
        <title>Granulicatella seriolae sp. nov., a Novel Facultative Anaerobe Isolated from Yellowtail Marine Fish.</title>
        <authorList>
            <person name="Lee M."/>
            <person name="Choi Y.J."/>
            <person name="Farooq A."/>
            <person name="Jeong J.B."/>
            <person name="Jung M.Y."/>
        </authorList>
    </citation>
    <scope>NUCLEOTIDE SEQUENCE</scope>
    <source>
        <strain evidence="3">S8</strain>
    </source>
</reference>
<feature type="transmembrane region" description="Helical" evidence="1">
    <location>
        <begin position="153"/>
        <end position="171"/>
    </location>
</feature>
<feature type="transmembrane region" description="Helical" evidence="1">
    <location>
        <begin position="129"/>
        <end position="147"/>
    </location>
</feature>
<gene>
    <name evidence="3" type="ORF">NPA36_07245</name>
</gene>
<feature type="transmembrane region" description="Helical" evidence="1">
    <location>
        <begin position="27"/>
        <end position="51"/>
    </location>
</feature>
<accession>A0ABT1WP74</accession>
<dbReference type="SUPFAM" id="SSF48317">
    <property type="entry name" value="Acid phosphatase/Vanadium-dependent haloperoxidase"/>
    <property type="match status" value="1"/>
</dbReference>
<dbReference type="Proteomes" id="UP001059480">
    <property type="component" value="Unassembled WGS sequence"/>
</dbReference>
<proteinExistence type="predicted"/>
<sequence>MFEWIQSADWAILFWIQQTMKSGFLDVVIPLITKLGDVGAIWLLSAVVMLFTKKYRKCGIMLLVGLAIGFHIGNLWLKPMIARDRPSWIDSSVQMLVFNPKDFSFPSGHTLSSVIAATILTLNNRKFGLIAIPLALLIAFSRMYLYVHFPSDILVGAFLGVLIGYAVVWSFDKFPTLIQRLHKKRDSYA</sequence>
<evidence type="ECO:0000256" key="1">
    <source>
        <dbReference type="SAM" id="Phobius"/>
    </source>
</evidence>
<name>A0ABT1WP74_9LACT</name>
<dbReference type="PANTHER" id="PTHR14969">
    <property type="entry name" value="SPHINGOSINE-1-PHOSPHATE PHOSPHOHYDROLASE"/>
    <property type="match status" value="1"/>
</dbReference>
<organism evidence="3 4">
    <name type="scientific">Granulicatella seriolae</name>
    <dbReference type="NCBI Taxonomy" id="2967226"/>
    <lineage>
        <taxon>Bacteria</taxon>
        <taxon>Bacillati</taxon>
        <taxon>Bacillota</taxon>
        <taxon>Bacilli</taxon>
        <taxon>Lactobacillales</taxon>
        <taxon>Carnobacteriaceae</taxon>
        <taxon>Granulicatella</taxon>
    </lineage>
</organism>
<keyword evidence="1" id="KW-0472">Membrane</keyword>
<feature type="transmembrane region" description="Helical" evidence="1">
    <location>
        <begin position="103"/>
        <end position="122"/>
    </location>
</feature>
<reference evidence="3" key="3">
    <citation type="journal article" date="2023" name="Microbiol. Resour. Announc.">
        <title>Draft Genome Sequence of Granulicatella sp. Strain S8, Isolated from a Marine Fish, Seriola quinqueradiata.</title>
        <authorList>
            <person name="Lee M."/>
            <person name="Farooq A."/>
            <person name="Jeong J.B."/>
            <person name="Jung M.Y."/>
        </authorList>
    </citation>
    <scope>NUCLEOTIDE SEQUENCE</scope>
    <source>
        <strain evidence="3">S8</strain>
    </source>
</reference>
<dbReference type="EMBL" id="JANHNZ010000006">
    <property type="protein sequence ID" value="MCQ9210344.1"/>
    <property type="molecule type" value="Genomic_DNA"/>
</dbReference>
<keyword evidence="1" id="KW-1133">Transmembrane helix</keyword>
<dbReference type="Gene3D" id="1.20.144.10">
    <property type="entry name" value="Phosphatidic acid phosphatase type 2/haloperoxidase"/>
    <property type="match status" value="1"/>
</dbReference>
<reference evidence="3" key="1">
    <citation type="submission" date="2022-07" db="EMBL/GenBank/DDBJ databases">
        <authorList>
            <person name="Jung M.-Y."/>
            <person name="Lee M."/>
        </authorList>
    </citation>
    <scope>NUCLEOTIDE SEQUENCE</scope>
    <source>
        <strain evidence="3">S8</strain>
    </source>
</reference>
<evidence type="ECO:0000259" key="2">
    <source>
        <dbReference type="SMART" id="SM00014"/>
    </source>
</evidence>
<evidence type="ECO:0000313" key="4">
    <source>
        <dbReference type="Proteomes" id="UP001059480"/>
    </source>
</evidence>
<dbReference type="PANTHER" id="PTHR14969:SF13">
    <property type="entry name" value="AT30094P"/>
    <property type="match status" value="1"/>
</dbReference>
<dbReference type="InterPro" id="IPR000326">
    <property type="entry name" value="PAP2/HPO"/>
</dbReference>
<dbReference type="RefSeq" id="WP_256945451.1">
    <property type="nucleotide sequence ID" value="NZ_JANHNZ010000006.1"/>
</dbReference>
<feature type="transmembrane region" description="Helical" evidence="1">
    <location>
        <begin position="58"/>
        <end position="77"/>
    </location>
</feature>
<dbReference type="Pfam" id="PF01569">
    <property type="entry name" value="PAP2"/>
    <property type="match status" value="1"/>
</dbReference>
<keyword evidence="4" id="KW-1185">Reference proteome</keyword>
<evidence type="ECO:0000313" key="3">
    <source>
        <dbReference type="EMBL" id="MCQ9210344.1"/>
    </source>
</evidence>
<protein>
    <submittedName>
        <fullName evidence="3">Phosphatase PAP2 family protein</fullName>
    </submittedName>
</protein>
<dbReference type="SMART" id="SM00014">
    <property type="entry name" value="acidPPc"/>
    <property type="match status" value="1"/>
</dbReference>